<evidence type="ECO:0000313" key="12">
    <source>
        <dbReference type="Ensembl" id="ENSSGRP00000105519.1"/>
    </source>
</evidence>
<feature type="compositionally biased region" description="Basic and acidic residues" evidence="8">
    <location>
        <begin position="12"/>
        <end position="24"/>
    </location>
</feature>
<keyword evidence="2 7" id="KW-0344">Guanine-nucleotide releasing factor</keyword>
<dbReference type="CDD" id="cd06224">
    <property type="entry name" value="REM"/>
    <property type="match status" value="1"/>
</dbReference>
<gene>
    <name evidence="12" type="primary">rasgrp1</name>
</gene>
<dbReference type="SUPFAM" id="SSF47473">
    <property type="entry name" value="EF-hand"/>
    <property type="match status" value="1"/>
</dbReference>
<feature type="region of interest" description="Disordered" evidence="8">
    <location>
        <begin position="552"/>
        <end position="614"/>
    </location>
</feature>
<organism evidence="12 13">
    <name type="scientific">Sinocyclocheilus grahami</name>
    <name type="common">Dianchi golden-line fish</name>
    <name type="synonym">Barbus grahami</name>
    <dbReference type="NCBI Taxonomy" id="75366"/>
    <lineage>
        <taxon>Eukaryota</taxon>
        <taxon>Metazoa</taxon>
        <taxon>Chordata</taxon>
        <taxon>Craniata</taxon>
        <taxon>Vertebrata</taxon>
        <taxon>Euteleostomi</taxon>
        <taxon>Actinopterygii</taxon>
        <taxon>Neopterygii</taxon>
        <taxon>Teleostei</taxon>
        <taxon>Ostariophysi</taxon>
        <taxon>Cypriniformes</taxon>
        <taxon>Cyprinidae</taxon>
        <taxon>Cyprininae</taxon>
        <taxon>Sinocyclocheilus</taxon>
    </lineage>
</organism>
<evidence type="ECO:0000256" key="8">
    <source>
        <dbReference type="SAM" id="MobiDB-lite"/>
    </source>
</evidence>
<dbReference type="PROSITE" id="PS50212">
    <property type="entry name" value="RASGEF_NTER"/>
    <property type="match status" value="1"/>
</dbReference>
<dbReference type="InterPro" id="IPR046349">
    <property type="entry name" value="C1-like_sf"/>
</dbReference>
<dbReference type="PRINTS" id="PR00008">
    <property type="entry name" value="DAGPEDOMAIN"/>
</dbReference>
<dbReference type="Pfam" id="PF00617">
    <property type="entry name" value="RasGEF"/>
    <property type="match status" value="1"/>
</dbReference>
<evidence type="ECO:0000256" key="1">
    <source>
        <dbReference type="ARBA" id="ARBA00009566"/>
    </source>
</evidence>
<sequence length="614" mass="69742">MSNIQTVRNRMNRREGNMSRKSRQEGGCVIKCRRPVQRRMTCPSPQEISRALQSPPAHSSFRSASLDELILRCLHCFDSDGKLIRGTQLVHMTLMMHNWVVSSHIFAQKLLSLYPPSCTTDCPAEKRGQRRPQICHFIRQWINQFRIMFEVDPLLEEGMGDLWALVRVEGSDSHCQLFNTPYINPPVNVSQTPSPSVKKRKVSLLFDHMEPDEMAEHLSYLEFKNFCNVSVSHSPRRLTLLKLTNKTLSELTELLSSYSNYSNYRRLYNECTGFKVPILGVHLKDLISLNEALPDYLEDDKINLGKLQHLYSNISDLLAIHECTPPFEANKDLLHLLTLSLDLCYTEDEIYELSYTKEPKNPKIQPVAPVKPPVVAEWGSGVTPRLDPATISKHVKQMVDSIMKNYDLNMDGYISLEDFEKIAANFPFSFCTHESEREGEISRAEITSYFMRGMSVCAKLGFNLHNLHNFHETTYKRPTFCDTCGGFLWGVIKQGYHCKDCGVNCHKHCKDVVGMECIKRFQVTSSSCPCTPGPVSGLHTKGNSWSSEEEAFVFPNGNGSEHTKGQTSSDSDAEAATLSDRSTQTDPVDWTPVAKQKDRLPSQKQHPPLEKVFP</sequence>
<feature type="domain" description="EF-hand" evidence="11">
    <location>
        <begin position="394"/>
        <end position="429"/>
    </location>
</feature>
<dbReference type="Ensembl" id="ENSSGRT00000112160.1">
    <property type="protein sequence ID" value="ENSSGRP00000105519.1"/>
    <property type="gene ID" value="ENSSGRG00000052223.1"/>
</dbReference>
<comment type="similarity">
    <text evidence="1">Belongs to the RASGRP family.</text>
</comment>
<evidence type="ECO:0000256" key="6">
    <source>
        <dbReference type="ARBA" id="ARBA00022837"/>
    </source>
</evidence>
<evidence type="ECO:0000313" key="13">
    <source>
        <dbReference type="Proteomes" id="UP000472262"/>
    </source>
</evidence>
<dbReference type="InterPro" id="IPR036964">
    <property type="entry name" value="RASGEF_cat_dom_sf"/>
</dbReference>
<reference evidence="12" key="2">
    <citation type="submission" date="2025-09" db="UniProtKB">
        <authorList>
            <consortium name="Ensembl"/>
        </authorList>
    </citation>
    <scope>IDENTIFICATION</scope>
</reference>
<dbReference type="InterPro" id="IPR002219">
    <property type="entry name" value="PKC_DAG/PE"/>
</dbReference>
<keyword evidence="4" id="KW-0863">Zinc-finger</keyword>
<evidence type="ECO:0000256" key="3">
    <source>
        <dbReference type="ARBA" id="ARBA00022723"/>
    </source>
</evidence>
<dbReference type="PANTHER" id="PTHR23113">
    <property type="entry name" value="GUANINE NUCLEOTIDE EXCHANGE FACTOR"/>
    <property type="match status" value="1"/>
</dbReference>
<dbReference type="SUPFAM" id="SSF48366">
    <property type="entry name" value="Ras GEF"/>
    <property type="match status" value="1"/>
</dbReference>
<feature type="region of interest" description="Disordered" evidence="8">
    <location>
        <begin position="1"/>
        <end position="25"/>
    </location>
</feature>
<feature type="domain" description="N-terminal Ras-GEF" evidence="10">
    <location>
        <begin position="57"/>
        <end position="187"/>
    </location>
</feature>
<protein>
    <recommendedName>
        <fullName evidence="14">RAS guanyl releasing protein 4</fullName>
    </recommendedName>
</protein>
<dbReference type="GO" id="GO:0007265">
    <property type="term" value="P:Ras protein signal transduction"/>
    <property type="evidence" value="ECO:0007669"/>
    <property type="project" value="TreeGrafter"/>
</dbReference>
<evidence type="ECO:0000256" key="4">
    <source>
        <dbReference type="ARBA" id="ARBA00022771"/>
    </source>
</evidence>
<dbReference type="PANTHER" id="PTHR23113:SF157">
    <property type="entry name" value="RAS GUANYL-RELEASING PROTEIN 4"/>
    <property type="match status" value="1"/>
</dbReference>
<dbReference type="PROSITE" id="PS50222">
    <property type="entry name" value="EF_HAND_2"/>
    <property type="match status" value="1"/>
</dbReference>
<evidence type="ECO:0000256" key="7">
    <source>
        <dbReference type="PROSITE-ProRule" id="PRU00135"/>
    </source>
</evidence>
<dbReference type="Gene3D" id="1.10.840.10">
    <property type="entry name" value="Ras guanine-nucleotide exchange factors catalytic domain"/>
    <property type="match status" value="1"/>
</dbReference>
<evidence type="ECO:0008006" key="14">
    <source>
        <dbReference type="Google" id="ProtNLM"/>
    </source>
</evidence>
<feature type="compositionally biased region" description="Polar residues" evidence="8">
    <location>
        <begin position="557"/>
        <end position="570"/>
    </location>
</feature>
<dbReference type="OMA" id="CTHESER"/>
<dbReference type="PROSITE" id="PS00479">
    <property type="entry name" value="ZF_DAG_PE_1"/>
    <property type="match status" value="1"/>
</dbReference>
<dbReference type="InterPro" id="IPR000651">
    <property type="entry name" value="Ras-like_Gua-exchang_fac_N"/>
</dbReference>
<evidence type="ECO:0000259" key="10">
    <source>
        <dbReference type="PROSITE" id="PS50212"/>
    </source>
</evidence>
<dbReference type="AlphaFoldDB" id="A0A672SUU4"/>
<accession>A0A672SUU4</accession>
<dbReference type="InterPro" id="IPR011992">
    <property type="entry name" value="EF-hand-dom_pair"/>
</dbReference>
<dbReference type="InterPro" id="IPR008937">
    <property type="entry name" value="Ras-like_GEF"/>
</dbReference>
<keyword evidence="5" id="KW-0862">Zinc</keyword>
<dbReference type="InterPro" id="IPR018247">
    <property type="entry name" value="EF_Hand_1_Ca_BS"/>
</dbReference>
<dbReference type="InParanoid" id="A0A672SUU4"/>
<dbReference type="InterPro" id="IPR001895">
    <property type="entry name" value="RASGEF_cat_dom"/>
</dbReference>
<dbReference type="GO" id="GO:0005886">
    <property type="term" value="C:plasma membrane"/>
    <property type="evidence" value="ECO:0007669"/>
    <property type="project" value="TreeGrafter"/>
</dbReference>
<dbReference type="PROSITE" id="PS50081">
    <property type="entry name" value="ZF_DAG_PE_2"/>
    <property type="match status" value="1"/>
</dbReference>
<dbReference type="InterPro" id="IPR023578">
    <property type="entry name" value="Ras_GEF_dom_sf"/>
</dbReference>
<dbReference type="Pfam" id="PF00130">
    <property type="entry name" value="C1_1"/>
    <property type="match status" value="1"/>
</dbReference>
<feature type="compositionally biased region" description="Basic and acidic residues" evidence="8">
    <location>
        <begin position="595"/>
        <end position="614"/>
    </location>
</feature>
<evidence type="ECO:0000259" key="11">
    <source>
        <dbReference type="PROSITE" id="PS50222"/>
    </source>
</evidence>
<dbReference type="CDD" id="cd20863">
    <property type="entry name" value="C1_RASGRP4"/>
    <property type="match status" value="1"/>
</dbReference>
<dbReference type="GO" id="GO:0008270">
    <property type="term" value="F:zinc ion binding"/>
    <property type="evidence" value="ECO:0007669"/>
    <property type="project" value="UniProtKB-KW"/>
</dbReference>
<dbReference type="Gene3D" id="1.20.870.10">
    <property type="entry name" value="Son of sevenless (SoS) protein Chain: S domain 1"/>
    <property type="match status" value="1"/>
</dbReference>
<dbReference type="SMART" id="SM00147">
    <property type="entry name" value="RasGEF"/>
    <property type="match status" value="1"/>
</dbReference>
<dbReference type="GO" id="GO:0005085">
    <property type="term" value="F:guanyl-nucleotide exchange factor activity"/>
    <property type="evidence" value="ECO:0007669"/>
    <property type="project" value="UniProtKB-KW"/>
</dbReference>
<dbReference type="SUPFAM" id="SSF57889">
    <property type="entry name" value="Cysteine-rich domain"/>
    <property type="match status" value="1"/>
</dbReference>
<dbReference type="InterPro" id="IPR002048">
    <property type="entry name" value="EF_hand_dom"/>
</dbReference>
<keyword evidence="6" id="KW-0106">Calcium</keyword>
<dbReference type="SMART" id="SM00109">
    <property type="entry name" value="C1"/>
    <property type="match status" value="1"/>
</dbReference>
<name>A0A672SUU4_SINGR</name>
<evidence type="ECO:0000259" key="9">
    <source>
        <dbReference type="PROSITE" id="PS50081"/>
    </source>
</evidence>
<evidence type="ECO:0000256" key="2">
    <source>
        <dbReference type="ARBA" id="ARBA00022658"/>
    </source>
</evidence>
<dbReference type="Gene3D" id="3.30.60.20">
    <property type="match status" value="1"/>
</dbReference>
<keyword evidence="13" id="KW-1185">Reference proteome</keyword>
<evidence type="ECO:0000256" key="5">
    <source>
        <dbReference type="ARBA" id="ARBA00022833"/>
    </source>
</evidence>
<dbReference type="Proteomes" id="UP000472262">
    <property type="component" value="Unassembled WGS sequence"/>
</dbReference>
<reference evidence="12" key="1">
    <citation type="submission" date="2025-08" db="UniProtKB">
        <authorList>
            <consortium name="Ensembl"/>
        </authorList>
    </citation>
    <scope>IDENTIFICATION</scope>
</reference>
<feature type="domain" description="Phorbol-ester/DAG-type" evidence="9">
    <location>
        <begin position="467"/>
        <end position="517"/>
    </location>
</feature>
<dbReference type="InterPro" id="IPR020454">
    <property type="entry name" value="DAG/PE-bd"/>
</dbReference>
<dbReference type="PROSITE" id="PS00018">
    <property type="entry name" value="EF_HAND_1"/>
    <property type="match status" value="1"/>
</dbReference>
<dbReference type="GO" id="GO:0005509">
    <property type="term" value="F:calcium ion binding"/>
    <property type="evidence" value="ECO:0007669"/>
    <property type="project" value="InterPro"/>
</dbReference>
<keyword evidence="3" id="KW-0479">Metal-binding</keyword>
<proteinExistence type="inferred from homology"/>
<dbReference type="Gene3D" id="1.10.238.10">
    <property type="entry name" value="EF-hand"/>
    <property type="match status" value="1"/>
</dbReference>